<evidence type="ECO:0000313" key="4">
    <source>
        <dbReference type="Proteomes" id="UP001143400"/>
    </source>
</evidence>
<accession>A0A9W6MR21</accession>
<evidence type="ECO:0000313" key="3">
    <source>
        <dbReference type="Proteomes" id="UP000758856"/>
    </source>
</evidence>
<comment type="caution">
    <text evidence="1">The sequence shown here is derived from an EMBL/GenBank/DDBJ whole genome shotgun (WGS) entry which is preliminary data.</text>
</comment>
<dbReference type="EMBL" id="BSFF01000001">
    <property type="protein sequence ID" value="GLK54551.1"/>
    <property type="molecule type" value="Genomic_DNA"/>
</dbReference>
<evidence type="ECO:0000313" key="2">
    <source>
        <dbReference type="EMBL" id="MBM7851492.1"/>
    </source>
</evidence>
<reference evidence="1" key="1">
    <citation type="journal article" date="2014" name="Int. J. Syst. Evol. Microbiol.">
        <title>Complete genome sequence of Corynebacterium casei LMG S-19264T (=DSM 44701T), isolated from a smear-ripened cheese.</title>
        <authorList>
            <consortium name="US DOE Joint Genome Institute (JGI-PGF)"/>
            <person name="Walter F."/>
            <person name="Albersmeier A."/>
            <person name="Kalinowski J."/>
            <person name="Ruckert C."/>
        </authorList>
    </citation>
    <scope>NUCLEOTIDE SEQUENCE</scope>
    <source>
        <strain evidence="1">VKM B-1606</strain>
    </source>
</reference>
<dbReference type="Proteomes" id="UP001143400">
    <property type="component" value="Unassembled WGS sequence"/>
</dbReference>
<reference evidence="2 3" key="2">
    <citation type="submission" date="2021-01" db="EMBL/GenBank/DDBJ databases">
        <title>Genomic Encyclopedia of Type Strains, Phase IV (KMG-IV): sequencing the most valuable type-strain genomes for metagenomic binning, comparative biology and taxonomic classification.</title>
        <authorList>
            <person name="Goeker M."/>
        </authorList>
    </citation>
    <scope>NUCLEOTIDE SEQUENCE [LARGE SCALE GENOMIC DNA]</scope>
    <source>
        <strain evidence="2 3">DSM 6130</strain>
    </source>
</reference>
<dbReference type="AlphaFoldDB" id="A0A9W6MR21"/>
<dbReference type="RefSeq" id="WP_204949920.1">
    <property type="nucleotide sequence ID" value="NZ_BSFF01000001.1"/>
</dbReference>
<name>A0A9W6MR21_9HYPH</name>
<organism evidence="1 4">
    <name type="scientific">Methylopila capsulata</name>
    <dbReference type="NCBI Taxonomy" id="61654"/>
    <lineage>
        <taxon>Bacteria</taxon>
        <taxon>Pseudomonadati</taxon>
        <taxon>Pseudomonadota</taxon>
        <taxon>Alphaproteobacteria</taxon>
        <taxon>Hyphomicrobiales</taxon>
        <taxon>Methylopilaceae</taxon>
        <taxon>Methylopila</taxon>
    </lineage>
</organism>
<gene>
    <name evidence="1" type="ORF">GCM10008170_05700</name>
    <name evidence="2" type="ORF">JOD31_001717</name>
</gene>
<evidence type="ECO:0000313" key="1">
    <source>
        <dbReference type="EMBL" id="GLK54551.1"/>
    </source>
</evidence>
<proteinExistence type="predicted"/>
<dbReference type="Proteomes" id="UP000758856">
    <property type="component" value="Unassembled WGS sequence"/>
</dbReference>
<keyword evidence="3" id="KW-1185">Reference proteome</keyword>
<protein>
    <submittedName>
        <fullName evidence="1">Uncharacterized protein</fullName>
    </submittedName>
</protein>
<dbReference type="EMBL" id="JAFBCY010000002">
    <property type="protein sequence ID" value="MBM7851492.1"/>
    <property type="molecule type" value="Genomic_DNA"/>
</dbReference>
<sequence>MSPLDEAGYQHPAFDRTRRLVEQGLRQAKAKPRLNAAARIAPLAFFAEYAASFLELFDLGLADCLV</sequence>
<reference evidence="1" key="3">
    <citation type="submission" date="2023-01" db="EMBL/GenBank/DDBJ databases">
        <authorList>
            <person name="Sun Q."/>
            <person name="Evtushenko L."/>
        </authorList>
    </citation>
    <scope>NUCLEOTIDE SEQUENCE</scope>
    <source>
        <strain evidence="1">VKM B-1606</strain>
    </source>
</reference>